<comment type="caution">
    <text evidence="1">The sequence shown here is derived from an EMBL/GenBank/DDBJ whole genome shotgun (WGS) entry which is preliminary data.</text>
</comment>
<evidence type="ECO:0000313" key="1">
    <source>
        <dbReference type="EMBL" id="CAA2960499.1"/>
    </source>
</evidence>
<dbReference type="EMBL" id="CACTIH010000411">
    <property type="protein sequence ID" value="CAA2960499.1"/>
    <property type="molecule type" value="Genomic_DNA"/>
</dbReference>
<dbReference type="Gramene" id="OE9A032988T2">
    <property type="protein sequence ID" value="OE9A032988C2"/>
    <property type="gene ID" value="OE9A032988"/>
</dbReference>
<sequence>MQVMRSGRRAVGCWDMEVDDLEYPWEELLSQCSSDDVEVNLEEMINELQQMDEAESSTWKWQGLKKNSCKDDKSYIRSV</sequence>
<evidence type="ECO:0000313" key="2">
    <source>
        <dbReference type="Proteomes" id="UP000594638"/>
    </source>
</evidence>
<gene>
    <name evidence="1" type="ORF">OLEA9_A032988</name>
</gene>
<name>A0A8S0Q2I2_OLEEU</name>
<organism evidence="1 2">
    <name type="scientific">Olea europaea subsp. europaea</name>
    <dbReference type="NCBI Taxonomy" id="158383"/>
    <lineage>
        <taxon>Eukaryota</taxon>
        <taxon>Viridiplantae</taxon>
        <taxon>Streptophyta</taxon>
        <taxon>Embryophyta</taxon>
        <taxon>Tracheophyta</taxon>
        <taxon>Spermatophyta</taxon>
        <taxon>Magnoliopsida</taxon>
        <taxon>eudicotyledons</taxon>
        <taxon>Gunneridae</taxon>
        <taxon>Pentapetalae</taxon>
        <taxon>asterids</taxon>
        <taxon>lamiids</taxon>
        <taxon>Lamiales</taxon>
        <taxon>Oleaceae</taxon>
        <taxon>Oleeae</taxon>
        <taxon>Olea</taxon>
    </lineage>
</organism>
<protein>
    <submittedName>
        <fullName evidence="1">Uncharacterized protein</fullName>
    </submittedName>
</protein>
<dbReference type="AlphaFoldDB" id="A0A8S0Q2I2"/>
<accession>A0A8S0Q2I2</accession>
<keyword evidence="2" id="KW-1185">Reference proteome</keyword>
<proteinExistence type="predicted"/>
<reference evidence="1 2" key="1">
    <citation type="submission" date="2019-12" db="EMBL/GenBank/DDBJ databases">
        <authorList>
            <person name="Alioto T."/>
            <person name="Alioto T."/>
            <person name="Gomez Garrido J."/>
        </authorList>
    </citation>
    <scope>NUCLEOTIDE SEQUENCE [LARGE SCALE GENOMIC DNA]</scope>
</reference>
<dbReference type="Proteomes" id="UP000594638">
    <property type="component" value="Unassembled WGS sequence"/>
</dbReference>
<dbReference type="OrthoDB" id="10557110at2759"/>